<accession>A0A238JXG7</accession>
<dbReference type="EMBL" id="FXYE01000001">
    <property type="protein sequence ID" value="SMX34844.1"/>
    <property type="molecule type" value="Genomic_DNA"/>
</dbReference>
<reference evidence="3" key="1">
    <citation type="submission" date="2017-05" db="EMBL/GenBank/DDBJ databases">
        <authorList>
            <person name="Rodrigo-Torres L."/>
            <person name="Arahal R. D."/>
            <person name="Lucena T."/>
        </authorList>
    </citation>
    <scope>NUCLEOTIDE SEQUENCE [LARGE SCALE GENOMIC DNA]</scope>
    <source>
        <strain evidence="3">CECT 8621</strain>
    </source>
</reference>
<dbReference type="AlphaFoldDB" id="A0A238JXG7"/>
<gene>
    <name evidence="2" type="ORF">COL8621_01519</name>
</gene>
<proteinExistence type="predicted"/>
<dbReference type="SUPFAM" id="SSF159664">
    <property type="entry name" value="CobE/GbiG C-terminal domain-like"/>
    <property type="match status" value="1"/>
</dbReference>
<protein>
    <submittedName>
        <fullName evidence="2">Cobalamin biosynthesis protein CbiG</fullName>
    </submittedName>
</protein>
<sequence>MRVAGIGFRENAPVSSLQEALEAAGGNVQALATAKVKAAAPQIVTLSERMTLPLVAVSPAELAAQQTITQSDRVMAQFGTGSVAEAAALAAAGPGAQLLGPRVSSKDGMATAAIAEGISQ</sequence>
<dbReference type="Proteomes" id="UP000202922">
    <property type="component" value="Unassembled WGS sequence"/>
</dbReference>
<evidence type="ECO:0000259" key="1">
    <source>
        <dbReference type="Pfam" id="PF01890"/>
    </source>
</evidence>
<dbReference type="PANTHER" id="PTHR37477:SF1">
    <property type="entry name" value="COBALT-PRECORRIN-5A HYDROLASE"/>
    <property type="match status" value="1"/>
</dbReference>
<dbReference type="OrthoDB" id="7475241at2"/>
<dbReference type="PANTHER" id="PTHR37477">
    <property type="entry name" value="COBALT-PRECORRIN-5A HYDROLASE"/>
    <property type="match status" value="1"/>
</dbReference>
<evidence type="ECO:0000313" key="2">
    <source>
        <dbReference type="EMBL" id="SMX34844.1"/>
    </source>
</evidence>
<dbReference type="RefSeq" id="WP_093966618.1">
    <property type="nucleotide sequence ID" value="NZ_FXYE01000001.1"/>
</dbReference>
<keyword evidence="3" id="KW-1185">Reference proteome</keyword>
<dbReference type="Gene3D" id="3.30.420.180">
    <property type="entry name" value="CobE/GbiG C-terminal domain"/>
    <property type="match status" value="1"/>
</dbReference>
<organism evidence="2 3">
    <name type="scientific">Actibacterium lipolyticum</name>
    <dbReference type="NCBI Taxonomy" id="1524263"/>
    <lineage>
        <taxon>Bacteria</taxon>
        <taxon>Pseudomonadati</taxon>
        <taxon>Pseudomonadota</taxon>
        <taxon>Alphaproteobacteria</taxon>
        <taxon>Rhodobacterales</taxon>
        <taxon>Roseobacteraceae</taxon>
        <taxon>Actibacterium</taxon>
    </lineage>
</organism>
<name>A0A238JXG7_9RHOB</name>
<dbReference type="GO" id="GO:0009236">
    <property type="term" value="P:cobalamin biosynthetic process"/>
    <property type="evidence" value="ECO:0007669"/>
    <property type="project" value="InterPro"/>
</dbReference>
<dbReference type="InterPro" id="IPR052553">
    <property type="entry name" value="CbiG_hydrolase"/>
</dbReference>
<feature type="domain" description="CobE/GbiG C-terminal" evidence="1">
    <location>
        <begin position="3"/>
        <end position="115"/>
    </location>
</feature>
<evidence type="ECO:0000313" key="3">
    <source>
        <dbReference type="Proteomes" id="UP000202922"/>
    </source>
</evidence>
<dbReference type="InterPro" id="IPR036518">
    <property type="entry name" value="CobE/GbiG_C_sf"/>
</dbReference>
<dbReference type="InterPro" id="IPR002750">
    <property type="entry name" value="CobE/GbiG_C"/>
</dbReference>
<dbReference type="Pfam" id="PF01890">
    <property type="entry name" value="CbiG_C"/>
    <property type="match status" value="1"/>
</dbReference>